<evidence type="ECO:0000256" key="2">
    <source>
        <dbReference type="SAM" id="MobiDB-lite"/>
    </source>
</evidence>
<feature type="compositionally biased region" description="Basic and acidic residues" evidence="2">
    <location>
        <begin position="446"/>
        <end position="461"/>
    </location>
</feature>
<dbReference type="OrthoDB" id="8063363at2759"/>
<evidence type="ECO:0000256" key="1">
    <source>
        <dbReference type="SAM" id="Coils"/>
    </source>
</evidence>
<feature type="compositionally biased region" description="Basic and acidic residues" evidence="2">
    <location>
        <begin position="606"/>
        <end position="622"/>
    </location>
</feature>
<feature type="compositionally biased region" description="Basic and acidic residues" evidence="2">
    <location>
        <begin position="469"/>
        <end position="497"/>
    </location>
</feature>
<keyword evidence="1" id="KW-0175">Coiled coil</keyword>
<reference evidence="3 4" key="1">
    <citation type="journal article" date="2015" name="Nat. Commun.">
        <title>Lucilia cuprina genome unlocks parasitic fly biology to underpin future interventions.</title>
        <authorList>
            <person name="Anstead C.A."/>
            <person name="Korhonen P.K."/>
            <person name="Young N.D."/>
            <person name="Hall R.S."/>
            <person name="Jex A.R."/>
            <person name="Murali S.C."/>
            <person name="Hughes D.S."/>
            <person name="Lee S.F."/>
            <person name="Perry T."/>
            <person name="Stroehlein A.J."/>
            <person name="Ansell B.R."/>
            <person name="Breugelmans B."/>
            <person name="Hofmann A."/>
            <person name="Qu J."/>
            <person name="Dugan S."/>
            <person name="Lee S.L."/>
            <person name="Chao H."/>
            <person name="Dinh H."/>
            <person name="Han Y."/>
            <person name="Doddapaneni H.V."/>
            <person name="Worley K.C."/>
            <person name="Muzny D.M."/>
            <person name="Ioannidis P."/>
            <person name="Waterhouse R.M."/>
            <person name="Zdobnov E.M."/>
            <person name="James P.J."/>
            <person name="Bagnall N.H."/>
            <person name="Kotze A.C."/>
            <person name="Gibbs R.A."/>
            <person name="Richards S."/>
            <person name="Batterham P."/>
            <person name="Gasser R.B."/>
        </authorList>
    </citation>
    <scope>NUCLEOTIDE SEQUENCE [LARGE SCALE GENOMIC DNA]</scope>
    <source>
        <strain evidence="3 4">LS</strain>
        <tissue evidence="3">Full body</tissue>
    </source>
</reference>
<dbReference type="EMBL" id="JRES01001286">
    <property type="protein sequence ID" value="KNC23929.1"/>
    <property type="molecule type" value="Genomic_DNA"/>
</dbReference>
<dbReference type="AlphaFoldDB" id="A0A0L0BXG1"/>
<feature type="compositionally biased region" description="Polar residues" evidence="2">
    <location>
        <begin position="21"/>
        <end position="37"/>
    </location>
</feature>
<protein>
    <submittedName>
        <fullName evidence="3">Uncharacterized protein</fullName>
    </submittedName>
</protein>
<sequence>MDRKKEDLEENKKKTKLENLITPTAATNILSTSNTTPTDDDASTESSDCLESWTLVNDKNNKLRKQLEDKENRVEVLKNSDNDDEEEEENDEFGKEEVKLKNVELKDSLTDANNSDDFSDGISIISESESVGRISPHPYLRDHLHDMNLKFTLGEHMDDSIINKLREEMDHDIEPLVVPQPAEPVVEQQIRQRRRSSTFKTDENQALQKASQTVAISSGFSPLVKRGLQGIFYVGVALAILALIGKIVHPTWQPLSKAGSSSDTSAELEQKVNDMELQNNLMRAEIDLLNKQVKYLSSLNDPQQQYQQKQGKYKDYKEGKTFKAWAGNGDSLKPVEISKQDLRKPYKCPDGSFVEIANMCMEQSNSNEPNIVEQFGHVVEDLKQQSEAFKTFEKVAEELQGFQDNPFEQLQEVFAEQKSPEAAKKEFIKNKPIYETPQDYQQNLPPKEKYQKYPNHKEDSYSSKPYKTNKYEEQNKPPKDYKKSFGKDDKHSKEFKKYQHNNPDNSKDNSKEWHTDKFNNNSKERKYRRDNSKDFDNSHENSRENQSKERFNKQQKRKYDKSREKNNGDDDDASGEWQEKYMKHREQLRKQNEQKYQDNNKNWYIKRGDSREHKRSGEKQYR</sequence>
<feature type="region of interest" description="Disordered" evidence="2">
    <location>
        <begin position="1"/>
        <end position="49"/>
    </location>
</feature>
<feature type="region of interest" description="Disordered" evidence="2">
    <location>
        <begin position="74"/>
        <end position="96"/>
    </location>
</feature>
<feature type="compositionally biased region" description="Basic and acidic residues" evidence="2">
    <location>
        <begin position="1"/>
        <end position="12"/>
    </location>
</feature>
<gene>
    <name evidence="3" type="ORF">FF38_08976</name>
</gene>
<dbReference type="OMA" id="PHPFLRE"/>
<comment type="caution">
    <text evidence="3">The sequence shown here is derived from an EMBL/GenBank/DDBJ whole genome shotgun (WGS) entry which is preliminary data.</text>
</comment>
<feature type="compositionally biased region" description="Acidic residues" evidence="2">
    <location>
        <begin position="82"/>
        <end position="91"/>
    </location>
</feature>
<dbReference type="Proteomes" id="UP000037069">
    <property type="component" value="Unassembled WGS sequence"/>
</dbReference>
<feature type="coiled-coil region" evidence="1">
    <location>
        <begin position="265"/>
        <end position="292"/>
    </location>
</feature>
<feature type="region of interest" description="Disordered" evidence="2">
    <location>
        <begin position="413"/>
        <end position="622"/>
    </location>
</feature>
<keyword evidence="4" id="KW-1185">Reference proteome</keyword>
<feature type="compositionally biased region" description="Basic and acidic residues" evidence="2">
    <location>
        <begin position="418"/>
        <end position="429"/>
    </location>
</feature>
<organism evidence="3 4">
    <name type="scientific">Lucilia cuprina</name>
    <name type="common">Green bottle fly</name>
    <name type="synonym">Australian sheep blowfly</name>
    <dbReference type="NCBI Taxonomy" id="7375"/>
    <lineage>
        <taxon>Eukaryota</taxon>
        <taxon>Metazoa</taxon>
        <taxon>Ecdysozoa</taxon>
        <taxon>Arthropoda</taxon>
        <taxon>Hexapoda</taxon>
        <taxon>Insecta</taxon>
        <taxon>Pterygota</taxon>
        <taxon>Neoptera</taxon>
        <taxon>Endopterygota</taxon>
        <taxon>Diptera</taxon>
        <taxon>Brachycera</taxon>
        <taxon>Muscomorpha</taxon>
        <taxon>Oestroidea</taxon>
        <taxon>Calliphoridae</taxon>
        <taxon>Luciliinae</taxon>
        <taxon>Lucilia</taxon>
    </lineage>
</organism>
<evidence type="ECO:0000313" key="3">
    <source>
        <dbReference type="EMBL" id="KNC23929.1"/>
    </source>
</evidence>
<accession>A0A0L0BXG1</accession>
<feature type="compositionally biased region" description="Basic and acidic residues" evidence="2">
    <location>
        <begin position="505"/>
        <end position="552"/>
    </location>
</feature>
<name>A0A0L0BXG1_LUCCU</name>
<proteinExistence type="predicted"/>
<evidence type="ECO:0000313" key="4">
    <source>
        <dbReference type="Proteomes" id="UP000037069"/>
    </source>
</evidence>
<feature type="compositionally biased region" description="Basic and acidic residues" evidence="2">
    <location>
        <begin position="577"/>
        <end position="598"/>
    </location>
</feature>